<accession>A0A6C8Y4E1</accession>
<evidence type="ECO:0008006" key="2">
    <source>
        <dbReference type="Google" id="ProtNLM"/>
    </source>
</evidence>
<proteinExistence type="predicted"/>
<comment type="caution">
    <text evidence="1">The sequence shown here is derived from an EMBL/GenBank/DDBJ whole genome shotgun (WGS) entry which is preliminary data.</text>
</comment>
<dbReference type="EMBL" id="RSHK01000042">
    <property type="protein sequence ID" value="MIE72706.1"/>
    <property type="molecule type" value="Genomic_DNA"/>
</dbReference>
<protein>
    <recommendedName>
        <fullName evidence="2">Cag pathogenicity island protein Cag12</fullName>
    </recommendedName>
</protein>
<organism evidence="1">
    <name type="scientific">Salmonella diarizonae</name>
    <dbReference type="NCBI Taxonomy" id="59204"/>
    <lineage>
        <taxon>Bacteria</taxon>
        <taxon>Pseudomonadati</taxon>
        <taxon>Pseudomonadota</taxon>
        <taxon>Gammaproteobacteria</taxon>
        <taxon>Enterobacterales</taxon>
        <taxon>Enterobacteriaceae</taxon>
        <taxon>Salmonella</taxon>
    </lineage>
</organism>
<dbReference type="Proteomes" id="UP000885362">
    <property type="component" value="Unassembled WGS sequence"/>
</dbReference>
<name>A0A6C8Y4E1_SALDZ</name>
<dbReference type="PROSITE" id="PS51257">
    <property type="entry name" value="PROKAR_LIPOPROTEIN"/>
    <property type="match status" value="1"/>
</dbReference>
<evidence type="ECO:0000313" key="1">
    <source>
        <dbReference type="EMBL" id="MIE72706.1"/>
    </source>
</evidence>
<dbReference type="Pfam" id="PF13117">
    <property type="entry name" value="Cag12"/>
    <property type="match status" value="1"/>
</dbReference>
<sequence>MTKTLYLAALAALLAGCSSPPEPRPVEWDQPAEQINNNFPQWTENNLVIPAAVVSGHWSYYIANFSPENIYSTEVWYAVAHSSEVTVSAWNGENYFIARDWLRKHGYKGLVTFRKKTNCLTCTSTEIFFYH</sequence>
<gene>
    <name evidence="1" type="ORF">EL06_25800</name>
</gene>
<dbReference type="InterPro" id="IPR025264">
    <property type="entry name" value="Cag12"/>
</dbReference>
<reference evidence="1" key="1">
    <citation type="submission" date="2018-08" db="EMBL/GenBank/DDBJ databases">
        <authorList>
            <consortium name="GenomeTrakr network: Whole genome sequencing for foodborne pathogen traceback"/>
        </authorList>
    </citation>
    <scope>NUCLEOTIDE SEQUENCE [LARGE SCALE GENOMIC DNA]</scope>
    <source>
        <strain evidence="1">FMA0132</strain>
    </source>
</reference>
<dbReference type="AlphaFoldDB" id="A0A6C8Y4E1"/>